<comment type="caution">
    <text evidence="8">The sequence shown here is derived from an EMBL/GenBank/DDBJ whole genome shotgun (WGS) entry which is preliminary data.</text>
</comment>
<evidence type="ECO:0000313" key="9">
    <source>
        <dbReference type="Proteomes" id="UP000292695"/>
    </source>
</evidence>
<evidence type="ECO:0000256" key="1">
    <source>
        <dbReference type="ARBA" id="ARBA00001933"/>
    </source>
</evidence>
<dbReference type="SUPFAM" id="SSF53383">
    <property type="entry name" value="PLP-dependent transferases"/>
    <property type="match status" value="1"/>
</dbReference>
<name>A0A4R0J1N1_9ACTN</name>
<evidence type="ECO:0000256" key="5">
    <source>
        <dbReference type="ARBA" id="ARBA00022898"/>
    </source>
</evidence>
<dbReference type="GO" id="GO:0004021">
    <property type="term" value="F:L-alanine:2-oxoglutarate aminotransferase activity"/>
    <property type="evidence" value="ECO:0007669"/>
    <property type="project" value="UniProtKB-EC"/>
</dbReference>
<keyword evidence="3 8" id="KW-0032">Aminotransferase</keyword>
<dbReference type="EC" id="2.6.1.2" evidence="6"/>
<dbReference type="OrthoDB" id="9763453at2"/>
<evidence type="ECO:0000256" key="6">
    <source>
        <dbReference type="ARBA" id="ARBA00026106"/>
    </source>
</evidence>
<comment type="cofactor">
    <cofactor evidence="1">
        <name>pyridoxal 5'-phosphate</name>
        <dbReference type="ChEBI" id="CHEBI:597326"/>
    </cofactor>
</comment>
<evidence type="ECO:0000313" key="8">
    <source>
        <dbReference type="EMBL" id="TCC39270.1"/>
    </source>
</evidence>
<dbReference type="InterPro" id="IPR015424">
    <property type="entry name" value="PyrdxlP-dep_Trfase"/>
</dbReference>
<keyword evidence="4 8" id="KW-0808">Transferase</keyword>
<protein>
    <recommendedName>
        <fullName evidence="6">alanine transaminase</fullName>
        <ecNumber evidence="6">2.6.1.2</ecNumber>
    </recommendedName>
</protein>
<sequence>MEFRQSSKLTGVCYEIRGPVIEQANALEAAGHSILRLNIGNPAPFGFAAPDAVLAGLVARLPEAHGYTDARGILSARHALATYYSDRGYIDVDEQAIYLGNGVSELAGMAIQALVDTGDEVLIPSPDYPLWTAVTRFAGGTPVHYLCDESAEWQPDLADLEAKITDRTKAIVVINPNNPTGAVYSPEILAGIAELARRHSLMVFSDEIYDRIVYDGATHHHFGALAPDVLCLTFGGLSKSHRIAGFRAGWLVVSGPRAKARNYLEGLTMLAGMRLCPNALAQHVIEAALTDHTLDELIRPGGRLEAQRTTAWQTLNELPGVSCVKPKGGLYAFPRIDPAVHPIRDDEKFVLDLLLREKIHIVQGTGFNWPRPDHVRIVTLPEAGDLEVAIRRIGRFLDSYQQ</sequence>
<proteinExistence type="inferred from homology"/>
<evidence type="ECO:0000259" key="7">
    <source>
        <dbReference type="Pfam" id="PF00155"/>
    </source>
</evidence>
<evidence type="ECO:0000256" key="2">
    <source>
        <dbReference type="ARBA" id="ARBA00007441"/>
    </source>
</evidence>
<comment type="similarity">
    <text evidence="2">Belongs to the class-I pyridoxal-phosphate-dependent aminotransferase family.</text>
</comment>
<dbReference type="EMBL" id="SJKA01000002">
    <property type="protein sequence ID" value="TCC39270.1"/>
    <property type="molecule type" value="Genomic_DNA"/>
</dbReference>
<dbReference type="PANTHER" id="PTHR43488:SF2">
    <property type="entry name" value="GLUTAMATE-PYRUVATE AMINOTRANSFERASE ALAA"/>
    <property type="match status" value="1"/>
</dbReference>
<dbReference type="PANTHER" id="PTHR43488">
    <property type="entry name" value="GLUTAMATE-PYRUVATE AMINOTRANSFERASE ALAA"/>
    <property type="match status" value="1"/>
</dbReference>
<gene>
    <name evidence="8" type="ORF">E0H50_04840</name>
</gene>
<dbReference type="Proteomes" id="UP000292695">
    <property type="component" value="Unassembled WGS sequence"/>
</dbReference>
<keyword evidence="9" id="KW-1185">Reference proteome</keyword>
<dbReference type="AlphaFoldDB" id="A0A4R0J1N1"/>
<dbReference type="InterPro" id="IPR015421">
    <property type="entry name" value="PyrdxlP-dep_Trfase_major"/>
</dbReference>
<dbReference type="Gene3D" id="3.90.1150.10">
    <property type="entry name" value="Aspartate Aminotransferase, domain 1"/>
    <property type="match status" value="1"/>
</dbReference>
<evidence type="ECO:0000256" key="4">
    <source>
        <dbReference type="ARBA" id="ARBA00022679"/>
    </source>
</evidence>
<dbReference type="RefSeq" id="WP_131285221.1">
    <property type="nucleotide sequence ID" value="NZ_SJKA01000002.1"/>
</dbReference>
<accession>A0A4R0J1N1</accession>
<dbReference type="InterPro" id="IPR015422">
    <property type="entry name" value="PyrdxlP-dep_Trfase_small"/>
</dbReference>
<dbReference type="Pfam" id="PF00155">
    <property type="entry name" value="Aminotran_1_2"/>
    <property type="match status" value="1"/>
</dbReference>
<feature type="domain" description="Aminotransferase class I/classII large" evidence="7">
    <location>
        <begin position="36"/>
        <end position="393"/>
    </location>
</feature>
<evidence type="ECO:0000256" key="3">
    <source>
        <dbReference type="ARBA" id="ARBA00022576"/>
    </source>
</evidence>
<dbReference type="InterPro" id="IPR004839">
    <property type="entry name" value="Aminotransferase_I/II_large"/>
</dbReference>
<dbReference type="GO" id="GO:0030170">
    <property type="term" value="F:pyridoxal phosphate binding"/>
    <property type="evidence" value="ECO:0007669"/>
    <property type="project" value="InterPro"/>
</dbReference>
<reference evidence="8 9" key="1">
    <citation type="submission" date="2019-02" db="EMBL/GenBank/DDBJ databases">
        <title>Kribbella capetownensis sp. nov. and Kribbella speibonae sp. nov., isolated from soil.</title>
        <authorList>
            <person name="Curtis S.M."/>
            <person name="Norton I."/>
            <person name="Everest G.J."/>
            <person name="Meyers P.R."/>
        </authorList>
    </citation>
    <scope>NUCLEOTIDE SEQUENCE [LARGE SCALE GENOMIC DNA]</scope>
    <source>
        <strain evidence="8 9">DSM 27082</strain>
    </source>
</reference>
<dbReference type="InterPro" id="IPR051926">
    <property type="entry name" value="Ala_Aminotransferase"/>
</dbReference>
<dbReference type="CDD" id="cd00609">
    <property type="entry name" value="AAT_like"/>
    <property type="match status" value="1"/>
</dbReference>
<dbReference type="Gene3D" id="3.40.640.10">
    <property type="entry name" value="Type I PLP-dependent aspartate aminotransferase-like (Major domain)"/>
    <property type="match status" value="1"/>
</dbReference>
<keyword evidence="5" id="KW-0663">Pyridoxal phosphate</keyword>
<organism evidence="8 9">
    <name type="scientific">Kribbella sindirgiensis</name>
    <dbReference type="NCBI Taxonomy" id="1124744"/>
    <lineage>
        <taxon>Bacteria</taxon>
        <taxon>Bacillati</taxon>
        <taxon>Actinomycetota</taxon>
        <taxon>Actinomycetes</taxon>
        <taxon>Propionibacteriales</taxon>
        <taxon>Kribbellaceae</taxon>
        <taxon>Kribbella</taxon>
    </lineage>
</organism>